<keyword evidence="2 3" id="KW-0472">Membrane</keyword>
<keyword evidence="3" id="KW-0812">Transmembrane</keyword>
<dbReference type="PANTHER" id="PTHR30046">
    <property type="entry name" value="FLAGELLAR M-RING PROTEIN"/>
    <property type="match status" value="1"/>
</dbReference>
<keyword evidence="3" id="KW-1133">Transmembrane helix</keyword>
<reference evidence="5" key="1">
    <citation type="submission" date="2018-05" db="EMBL/GenBank/DDBJ databases">
        <authorList>
            <person name="Lanie J.A."/>
            <person name="Ng W.-L."/>
            <person name="Kazmierczak K.M."/>
            <person name="Andrzejewski T.M."/>
            <person name="Davidsen T.M."/>
            <person name="Wayne K.J."/>
            <person name="Tettelin H."/>
            <person name="Glass J.I."/>
            <person name="Rusch D."/>
            <person name="Podicherti R."/>
            <person name="Tsui H.-C.T."/>
            <person name="Winkler M.E."/>
        </authorList>
    </citation>
    <scope>NUCLEOTIDE SEQUENCE</scope>
</reference>
<dbReference type="PANTHER" id="PTHR30046:SF0">
    <property type="entry name" value="FLAGELLAR M-RING PROTEIN"/>
    <property type="match status" value="1"/>
</dbReference>
<evidence type="ECO:0000256" key="1">
    <source>
        <dbReference type="ARBA" id="ARBA00004370"/>
    </source>
</evidence>
<dbReference type="InterPro" id="IPR045851">
    <property type="entry name" value="AMP-bd_C_sf"/>
</dbReference>
<evidence type="ECO:0000256" key="2">
    <source>
        <dbReference type="ARBA" id="ARBA00023136"/>
    </source>
</evidence>
<dbReference type="InterPro" id="IPR043427">
    <property type="entry name" value="YscJ/FliF"/>
</dbReference>
<dbReference type="GO" id="GO:0016020">
    <property type="term" value="C:membrane"/>
    <property type="evidence" value="ECO:0007669"/>
    <property type="project" value="UniProtKB-SubCell"/>
</dbReference>
<dbReference type="AlphaFoldDB" id="A0A382MKP2"/>
<dbReference type="EMBL" id="UINC01093900">
    <property type="protein sequence ID" value="SVC48685.1"/>
    <property type="molecule type" value="Genomic_DNA"/>
</dbReference>
<feature type="domain" description="Flagellar M-ring N-terminal" evidence="4">
    <location>
        <begin position="29"/>
        <end position="201"/>
    </location>
</feature>
<dbReference type="Gene3D" id="3.30.300.30">
    <property type="match status" value="1"/>
</dbReference>
<dbReference type="InterPro" id="IPR000067">
    <property type="entry name" value="FlgMring_FliF"/>
</dbReference>
<dbReference type="PRINTS" id="PR01009">
    <property type="entry name" value="FLGMRINGFLIF"/>
</dbReference>
<accession>A0A382MKP2</accession>
<dbReference type="NCBIfam" id="TIGR00206">
    <property type="entry name" value="fliF"/>
    <property type="match status" value="1"/>
</dbReference>
<dbReference type="GO" id="GO:0009431">
    <property type="term" value="C:bacterial-type flagellum basal body, MS ring"/>
    <property type="evidence" value="ECO:0007669"/>
    <property type="project" value="InterPro"/>
</dbReference>
<feature type="non-terminal residue" evidence="5">
    <location>
        <position position="208"/>
    </location>
</feature>
<evidence type="ECO:0000256" key="3">
    <source>
        <dbReference type="SAM" id="Phobius"/>
    </source>
</evidence>
<evidence type="ECO:0000313" key="5">
    <source>
        <dbReference type="EMBL" id="SVC48685.1"/>
    </source>
</evidence>
<comment type="subcellular location">
    <subcellularLocation>
        <location evidence="1">Membrane</location>
    </subcellularLocation>
</comment>
<dbReference type="GO" id="GO:0071973">
    <property type="term" value="P:bacterial-type flagellum-dependent cell motility"/>
    <property type="evidence" value="ECO:0007669"/>
    <property type="project" value="InterPro"/>
</dbReference>
<dbReference type="GO" id="GO:0003774">
    <property type="term" value="F:cytoskeletal motor activity"/>
    <property type="evidence" value="ECO:0007669"/>
    <property type="project" value="InterPro"/>
</dbReference>
<dbReference type="Pfam" id="PF01514">
    <property type="entry name" value="YscJ_FliF"/>
    <property type="match status" value="1"/>
</dbReference>
<sequence length="208" mass="22350">MGTARLAVMGVMIVAMAFFFIFMITRLTGSNMDLLYADLEPSDQNAITAQLTSRNIPFEIDGNRLLVPAPQVGSLRMAMAAEGLPLGGVAGYEIFDNASSLGTTNFMQNVQLVRALEGELAKTIRSIEVVKSARVHLVMSRRQLFTRDKQSATASVILKMRGAATLAGEQIAAIQHLVASAIPELDPSRVSIVDNKGKLLATGNEKDS</sequence>
<evidence type="ECO:0000259" key="4">
    <source>
        <dbReference type="Pfam" id="PF01514"/>
    </source>
</evidence>
<proteinExistence type="predicted"/>
<feature type="transmembrane region" description="Helical" evidence="3">
    <location>
        <begin position="6"/>
        <end position="25"/>
    </location>
</feature>
<name>A0A382MKP2_9ZZZZ</name>
<dbReference type="InterPro" id="IPR006182">
    <property type="entry name" value="FliF_N_dom"/>
</dbReference>
<gene>
    <name evidence="5" type="ORF">METZ01_LOCUS301539</name>
</gene>
<organism evidence="5">
    <name type="scientific">marine metagenome</name>
    <dbReference type="NCBI Taxonomy" id="408172"/>
    <lineage>
        <taxon>unclassified sequences</taxon>
        <taxon>metagenomes</taxon>
        <taxon>ecological metagenomes</taxon>
    </lineage>
</organism>
<protein>
    <recommendedName>
        <fullName evidence="4">Flagellar M-ring N-terminal domain-containing protein</fullName>
    </recommendedName>
</protein>